<sequence>MTAKPTFTDINGNKVLCTLADQNDFEYLEIDRLNEDGTKERLLTLNMYDAKKLNGACEMFMARTIAKNFSDMNGQLTPNDRNSMFDDSDDE</sequence>
<reference evidence="2 3" key="1">
    <citation type="submission" date="2014-08" db="EMBL/GenBank/DDBJ databases">
        <title>Complete genome sequence of Corynebacterium aquilae S-613T(T) (=DSM 44791(T)), isolated from the choana of a healthy golden eagle.</title>
        <authorList>
            <person name="Ruckert C."/>
            <person name="Albersmeier A."/>
            <person name="Winkler A."/>
            <person name="Kalinowski J."/>
        </authorList>
    </citation>
    <scope>NUCLEOTIDE SEQUENCE [LARGE SCALE GENOMIC DNA]</scope>
    <source>
        <strain evidence="2 3">S-613</strain>
    </source>
</reference>
<evidence type="ECO:0000313" key="3">
    <source>
        <dbReference type="Proteomes" id="UP000185478"/>
    </source>
</evidence>
<dbReference type="RefSeq" id="WP_075725295.1">
    <property type="nucleotide sequence ID" value="NZ_CP009245.1"/>
</dbReference>
<dbReference type="EMBL" id="CP009245">
    <property type="protein sequence ID" value="APT84316.1"/>
    <property type="molecule type" value="Genomic_DNA"/>
</dbReference>
<feature type="region of interest" description="Disordered" evidence="1">
    <location>
        <begin position="71"/>
        <end position="91"/>
    </location>
</feature>
<gene>
    <name evidence="2" type="ORF">CAQU_03675</name>
</gene>
<feature type="compositionally biased region" description="Polar residues" evidence="1">
    <location>
        <begin position="71"/>
        <end position="82"/>
    </location>
</feature>
<dbReference type="KEGG" id="caqu:CAQU_03675"/>
<protein>
    <submittedName>
        <fullName evidence="2">Uncharacterized protein</fullName>
    </submittedName>
</protein>
<keyword evidence="3" id="KW-1185">Reference proteome</keyword>
<evidence type="ECO:0000256" key="1">
    <source>
        <dbReference type="SAM" id="MobiDB-lite"/>
    </source>
</evidence>
<proteinExistence type="predicted"/>
<name>A0A1L7CEP2_9CORY</name>
<evidence type="ECO:0000313" key="2">
    <source>
        <dbReference type="EMBL" id="APT84316.1"/>
    </source>
</evidence>
<dbReference type="OrthoDB" id="4411111at2"/>
<dbReference type="Proteomes" id="UP000185478">
    <property type="component" value="Chromosome"/>
</dbReference>
<accession>A0A1L7CEP2</accession>
<organism evidence="2 3">
    <name type="scientific">Corynebacterium aquilae DSM 44791</name>
    <dbReference type="NCBI Taxonomy" id="1431546"/>
    <lineage>
        <taxon>Bacteria</taxon>
        <taxon>Bacillati</taxon>
        <taxon>Actinomycetota</taxon>
        <taxon>Actinomycetes</taxon>
        <taxon>Mycobacteriales</taxon>
        <taxon>Corynebacteriaceae</taxon>
        <taxon>Corynebacterium</taxon>
    </lineage>
</organism>
<dbReference type="AlphaFoldDB" id="A0A1L7CEP2"/>